<feature type="domain" description="SD-repeat containing protein B" evidence="8">
    <location>
        <begin position="1399"/>
        <end position="1494"/>
    </location>
</feature>
<feature type="compositionally biased region" description="Low complexity" evidence="5">
    <location>
        <begin position="121"/>
        <end position="133"/>
    </location>
</feature>
<dbReference type="PANTHER" id="PTHR36108:SF13">
    <property type="entry name" value="COLOSSIN-B-RELATED"/>
    <property type="match status" value="1"/>
</dbReference>
<evidence type="ECO:0000256" key="1">
    <source>
        <dbReference type="ARBA" id="ARBA00004613"/>
    </source>
</evidence>
<dbReference type="Proteomes" id="UP000177159">
    <property type="component" value="Unassembled WGS sequence"/>
</dbReference>
<dbReference type="SUPFAM" id="SSF117074">
    <property type="entry name" value="Hypothetical protein PA1324"/>
    <property type="match status" value="6"/>
</dbReference>
<gene>
    <name evidence="12" type="ORF">A3C24_02855</name>
</gene>
<keyword evidence="6" id="KW-1133">Transmembrane helix</keyword>
<comment type="subcellular location">
    <subcellularLocation>
        <location evidence="1">Secreted</location>
    </subcellularLocation>
</comment>
<evidence type="ECO:0000259" key="11">
    <source>
        <dbReference type="Pfam" id="PF24514"/>
    </source>
</evidence>
<dbReference type="InterPro" id="IPR055371">
    <property type="entry name" value="SpaA_PFL_dom_4"/>
</dbReference>
<evidence type="ECO:0000256" key="6">
    <source>
        <dbReference type="SAM" id="Phobius"/>
    </source>
</evidence>
<dbReference type="Gene3D" id="2.60.40.10">
    <property type="entry name" value="Immunoglobulins"/>
    <property type="match status" value="9"/>
</dbReference>
<keyword evidence="4 7" id="KW-0732">Signal</keyword>
<accession>A0A1F7GYY9</accession>
<feature type="signal peptide" evidence="7">
    <location>
        <begin position="1"/>
        <end position="29"/>
    </location>
</feature>
<evidence type="ECO:0000256" key="7">
    <source>
        <dbReference type="SAM" id="SignalP"/>
    </source>
</evidence>
<dbReference type="InterPro" id="IPR045826">
    <property type="entry name" value="SpaA_PFL_dom_2"/>
</dbReference>
<comment type="similarity">
    <text evidence="2">Belongs to the serine-aspartate repeat-containing protein (SDr) family.</text>
</comment>
<dbReference type="InterPro" id="IPR013783">
    <property type="entry name" value="Ig-like_fold"/>
</dbReference>
<evidence type="ECO:0000256" key="5">
    <source>
        <dbReference type="SAM" id="MobiDB-lite"/>
    </source>
</evidence>
<evidence type="ECO:0000313" key="13">
    <source>
        <dbReference type="Proteomes" id="UP000177159"/>
    </source>
</evidence>
<feature type="domain" description="SpaA-like prealbumin fold" evidence="10">
    <location>
        <begin position="1497"/>
        <end position="1589"/>
    </location>
</feature>
<feature type="transmembrane region" description="Helical" evidence="6">
    <location>
        <begin position="2031"/>
        <end position="2049"/>
    </location>
</feature>
<feature type="domain" description="SpaA-like prealbumin fold" evidence="9">
    <location>
        <begin position="1210"/>
        <end position="1266"/>
    </location>
</feature>
<feature type="domain" description="SpaA-like prealbumin fold" evidence="10">
    <location>
        <begin position="1091"/>
        <end position="1184"/>
    </location>
</feature>
<comment type="caution">
    <text evidence="12">The sequence shown here is derived from an EMBL/GenBank/DDBJ whole genome shotgun (WGS) entry which is preliminary data.</text>
</comment>
<dbReference type="InterPro" id="IPR018247">
    <property type="entry name" value="EF_Hand_1_Ca_BS"/>
</dbReference>
<dbReference type="PANTHER" id="PTHR36108">
    <property type="entry name" value="COLOSSIN-B-RELATED"/>
    <property type="match status" value="1"/>
</dbReference>
<protein>
    <recommendedName>
        <fullName evidence="14">Gram-positive cocci surface proteins LPxTG domain-containing protein</fullName>
    </recommendedName>
</protein>
<evidence type="ECO:0008006" key="14">
    <source>
        <dbReference type="Google" id="ProtNLM"/>
    </source>
</evidence>
<feature type="transmembrane region" description="Helical" evidence="6">
    <location>
        <begin position="2336"/>
        <end position="2354"/>
    </location>
</feature>
<feature type="compositionally biased region" description="Polar residues" evidence="5">
    <location>
        <begin position="354"/>
        <end position="369"/>
    </location>
</feature>
<feature type="region of interest" description="Disordered" evidence="5">
    <location>
        <begin position="347"/>
        <end position="384"/>
    </location>
</feature>
<dbReference type="GO" id="GO:0005576">
    <property type="term" value="C:extracellular region"/>
    <property type="evidence" value="ECO:0007669"/>
    <property type="project" value="UniProtKB-SubCell"/>
</dbReference>
<dbReference type="InterPro" id="IPR033764">
    <property type="entry name" value="Sdr_B"/>
</dbReference>
<feature type="compositionally biased region" description="Basic and acidic residues" evidence="5">
    <location>
        <begin position="109"/>
        <end position="120"/>
    </location>
</feature>
<feature type="domain" description="SpaA-like prealbumin fold" evidence="10">
    <location>
        <begin position="499"/>
        <end position="584"/>
    </location>
</feature>
<evidence type="ECO:0000259" key="10">
    <source>
        <dbReference type="Pfam" id="PF19403"/>
    </source>
</evidence>
<keyword evidence="6" id="KW-0472">Membrane</keyword>
<evidence type="ECO:0000259" key="9">
    <source>
        <dbReference type="Pfam" id="PF17802"/>
    </source>
</evidence>
<dbReference type="Pfam" id="PF17210">
    <property type="entry name" value="SdrD_B"/>
    <property type="match status" value="2"/>
</dbReference>
<keyword evidence="6" id="KW-0812">Transmembrane</keyword>
<feature type="domain" description="SpaA-like prealbumin fold" evidence="11">
    <location>
        <begin position="594"/>
        <end position="692"/>
    </location>
</feature>
<dbReference type="SUPFAM" id="SSF49478">
    <property type="entry name" value="Cna protein B-type domain"/>
    <property type="match status" value="1"/>
</dbReference>
<evidence type="ECO:0000313" key="12">
    <source>
        <dbReference type="EMBL" id="OGK24005.1"/>
    </source>
</evidence>
<feature type="region of interest" description="Disordered" evidence="5">
    <location>
        <begin position="1427"/>
        <end position="1446"/>
    </location>
</feature>
<dbReference type="Pfam" id="PF24514">
    <property type="entry name" value="SpaA_4"/>
    <property type="match status" value="1"/>
</dbReference>
<proteinExistence type="inferred from homology"/>
<dbReference type="EMBL" id="MFZM01000013">
    <property type="protein sequence ID" value="OGK24005.1"/>
    <property type="molecule type" value="Genomic_DNA"/>
</dbReference>
<name>A0A1F7GYY9_9BACT</name>
<evidence type="ECO:0000259" key="8">
    <source>
        <dbReference type="Pfam" id="PF17210"/>
    </source>
</evidence>
<keyword evidence="3" id="KW-0964">Secreted</keyword>
<feature type="compositionally biased region" description="Low complexity" evidence="5">
    <location>
        <begin position="70"/>
        <end position="103"/>
    </location>
</feature>
<evidence type="ECO:0000256" key="2">
    <source>
        <dbReference type="ARBA" id="ARBA00007257"/>
    </source>
</evidence>
<dbReference type="Pfam" id="PF17802">
    <property type="entry name" value="SpaA"/>
    <property type="match status" value="1"/>
</dbReference>
<reference evidence="12 13" key="1">
    <citation type="journal article" date="2016" name="Nat. Commun.">
        <title>Thousands of microbial genomes shed light on interconnected biogeochemical processes in an aquifer system.</title>
        <authorList>
            <person name="Anantharaman K."/>
            <person name="Brown C.T."/>
            <person name="Hug L.A."/>
            <person name="Sharon I."/>
            <person name="Castelle C.J."/>
            <person name="Probst A.J."/>
            <person name="Thomas B.C."/>
            <person name="Singh A."/>
            <person name="Wilkins M.J."/>
            <person name="Karaoz U."/>
            <person name="Brodie E.L."/>
            <person name="Williams K.H."/>
            <person name="Hubbard S.S."/>
            <person name="Banfield J.F."/>
        </authorList>
    </citation>
    <scope>NUCLEOTIDE SEQUENCE [LARGE SCALE GENOMIC DNA]</scope>
</reference>
<dbReference type="Pfam" id="PF19403">
    <property type="entry name" value="SpaA_2"/>
    <property type="match status" value="3"/>
</dbReference>
<dbReference type="PROSITE" id="PS00018">
    <property type="entry name" value="EF_HAND_1"/>
    <property type="match status" value="1"/>
</dbReference>
<evidence type="ECO:0000256" key="4">
    <source>
        <dbReference type="ARBA" id="ARBA00022729"/>
    </source>
</evidence>
<dbReference type="InterPro" id="IPR041033">
    <property type="entry name" value="SpaA_PFL_dom_1"/>
</dbReference>
<evidence type="ECO:0000256" key="3">
    <source>
        <dbReference type="ARBA" id="ARBA00022525"/>
    </source>
</evidence>
<feature type="compositionally biased region" description="Low complexity" evidence="5">
    <location>
        <begin position="49"/>
        <end position="61"/>
    </location>
</feature>
<sequence>MRKLFTQKIFSAISSAMLLLQAFSPYMLAVPQAINIPVYAQTTEEAQVTPTPEAESPTEESIVTAESNPEEVTPTPTTDITITPTPELTITETPTETISPTEENPQSTSEEKTEEQRAPPEEQSTESTEGQTENTEEATLVDGVVAMQIVETNQCFENSINGCDATVTTDKADYAPTEVVFITGTNFDPNTDYRLVIFSNDEPEVSFETTVTTNENGVFEVSYQLDGTYRPQYYVEVYDPAGNLVAEASFTDGQPAASIEQCRNGASGTPNNCLDLGGSAGWVNGNAGGSNSHYVEGLSIPYRTIMTDLPTGTSVELILGYDIKHSDTHAIDYLTHFDRLEPHTPFGHSAESIDPTNGVSGLSGTTTTFPIPAPSSAGSPVLGQPATSFNSLPASERLMTLYGGTITGMSYVSEGSLTASQSETQIKVIFTPDSETAVFAWGGHIASRLDWGYDSDGVPLSAGGISGSPYHMRLIDWNLNNLGNQDRSLSADAVIPPGNLTIVKDVVPDDISLWDFLVTGTSYSNNVQDIGDGGQEILSVAPGTYTITETTDPNYTTTVSCTSGESGTSSVQVAISSSESIICTFTNTLNQGELKIVKNTTGDDGTFNFTVTGPTTPTPSITTSGGTGNTGFISVDAGTYSVSETVPSGWQLDSASCADASGAPLGTFSGDTVSSIEIGPNDQVTCTFNDTRLRNITVCKFEDVNGDGIRDDGEGLLSGWEMTLTPTGAVQTTGENGCTTFTDLSPGNYTVTETLQDNWDNTTPLAVDISLTASRDETRYFGNFECAQVTGLKWEDLNGNGQKDEGEPLLDNWTINLTGESSQTTQTDVNGEYSFSICVAGDHAVSEDNPDSNVWYQTYPANNEDYDLVIESGGNYTGKDFGNARYVSIGGFKYRDNDGDGVLDANDLVDTLEGWVIDLYEVVNNVAVYVTSAITDAFGEYEFLGLLAGRTYFVKEQQQPGWTQTYGPELTPTPFVVSSGDTLGIDFANFENVSVTACKIIDVDGDLETTDDQTSYSGWPVYLLVDGQTEDSQTTGRDGCYTWSDLGPGHTYGVEEGSVEGFIALNATTHSFGGAQSGEEYSHTFYNQGSGRITIIKNIDWDESGQIGDHPNDVAGATNWTWDIQNGEQDIPTGDSRTLNTGQYTISEDSQLNFHLVGWVCSNDSSGETNSISVDLAENGITCTFTNAPDRGSILGYKYEDADGDLSTTDDQTPLENWTIQLYEWINDAYSFIAEAVTNVFGFFSFTNLVPGTYEVREVISTPTPYWTALSPTGVPVVLSAGEDSEDNNFFNFENVSVTACKVEDGDGDVNTTEDQSPVFEWEVYLLEDGQTVDTQTTGRDGCYTWSDLGPGHTYGVSEETPGTWTQLGDTTYSFGPAVSGEEYSFTFYNFQNGSISGTKYNDIDGNGSRDDESGLEGWTIFIDENDNQELDGEEQSTTTNSDGNYSFTNLGPGTYVVCEVVEAGWQQTSSPQCHEVNMTSGLESDGNDFGNQGQGTVTVIKNVDTDGDGTVDGEVTEFEGLVWEWYLDADDGHDSSDTEPVTAGRYEITESGITDYHFTSLECTGDDNQYEGSTALVQVSPGEDVTCTYVNTRDTGDVLVSKYHDENANGIHDDGEDLLEGWTINLGDFSDETNSDGIVEFTVPTGLYDLSEDVQEGWIQSNISCGEEGGIDDDNNHEVNVTIDGINCAIGNYQRGRIIVTKYSDINGDGDRDEGEQTLEGWGMNLDILELISLEDTTDANGEAIFENLNPGFYDLTEDPQEGWEWISTSCDSDLELIRQDIVFNTIANFHRVRINSGDEVRCEIGNQPTIPELTIEKLNDTGGAVLTAGDDVLYTLTITASESAGMAEDVTVTDLPPDGFEYRLGSWTASSSVRGDIKGDGTTTEPTYASPGDWNLGDMIPGEVVTLTYIADIQSSQDSGIYPDLAWAQGQSVGGSQVLAQAGTDGNIGEANFVGTDVEISVASEIRELVRVEKEETREGEVLGVSLPATGAKTLWMILAGALVALGSLLVLSGIALKRGKLPSYAKKISKYITLFAFFMLFVGAFSQVHAGDLTVRVEDPASSGDREFTIDWVTLDIQGRAITVRCFKKGPSDAAYSQFDSDKAVAAGGGSGICNVSSSIVPNDGTYQFFAQAVAGIDTVDSSIVTADINTTGPKTPTAYSKNQTGCTYRLAFKTGDDSGETVKVEIYRSDSTSFVAEAATRIATIAVGSNQEVIYNDTPSDCAKAYYYAIRAFNAEGIGSGLVADSVVHVTTTTGTTTTTTTEGTTTAGGAIPVAGGAAIPAEGAEGAEVVGGEEEGGETLGEATPEATATVAPEESDLQKILGQATEGRNLALIIGILVLLGLLGYGIYRQRQS</sequence>
<feature type="chain" id="PRO_5009529226" description="Gram-positive cocci surface proteins LPxTG domain-containing protein" evidence="7">
    <location>
        <begin position="30"/>
        <end position="2359"/>
    </location>
</feature>
<feature type="compositionally biased region" description="Polar residues" evidence="5">
    <location>
        <begin position="1436"/>
        <end position="1446"/>
    </location>
</feature>
<feature type="domain" description="SD-repeat containing protein B" evidence="8">
    <location>
        <begin position="793"/>
        <end position="858"/>
    </location>
</feature>
<organism evidence="12 13">
    <name type="scientific">Candidatus Roizmanbacteria bacterium RIFCSPHIGHO2_02_FULL_37_24</name>
    <dbReference type="NCBI Taxonomy" id="1802037"/>
    <lineage>
        <taxon>Bacteria</taxon>
        <taxon>Candidatus Roizmaniibacteriota</taxon>
    </lineage>
</organism>
<feature type="region of interest" description="Disordered" evidence="5">
    <location>
        <begin position="45"/>
        <end position="137"/>
    </location>
</feature>
<feature type="transmembrane region" description="Helical" evidence="6">
    <location>
        <begin position="1997"/>
        <end position="2019"/>
    </location>
</feature>